<dbReference type="InterPro" id="IPR046960">
    <property type="entry name" value="PPR_At4g14850-like_plant"/>
</dbReference>
<name>A0ABD1SAW0_9LAMI</name>
<keyword evidence="4" id="KW-1185">Reference proteome</keyword>
<evidence type="ECO:0000256" key="2">
    <source>
        <dbReference type="PROSITE-ProRule" id="PRU00708"/>
    </source>
</evidence>
<dbReference type="Proteomes" id="UP001604277">
    <property type="component" value="Unassembled WGS sequence"/>
</dbReference>
<feature type="repeat" description="PPR" evidence="2">
    <location>
        <begin position="86"/>
        <end position="120"/>
    </location>
</feature>
<reference evidence="4" key="1">
    <citation type="submission" date="2024-07" db="EMBL/GenBank/DDBJ databases">
        <title>Two chromosome-level genome assemblies of Korean endemic species Abeliophyllum distichum and Forsythia ovata (Oleaceae).</title>
        <authorList>
            <person name="Jang H."/>
        </authorList>
    </citation>
    <scope>NUCLEOTIDE SEQUENCE [LARGE SCALE GENOMIC DNA]</scope>
</reference>
<dbReference type="AlphaFoldDB" id="A0ABD1SAW0"/>
<dbReference type="Gene3D" id="1.25.40.10">
    <property type="entry name" value="Tetratricopeptide repeat domain"/>
    <property type="match status" value="1"/>
</dbReference>
<proteinExistence type="predicted"/>
<accession>A0ABD1SAW0</accession>
<dbReference type="EMBL" id="JBFOLJ010000011">
    <property type="protein sequence ID" value="KAL2496629.1"/>
    <property type="molecule type" value="Genomic_DNA"/>
</dbReference>
<sequence>MGTLLNHACEECNSMIKLHKFISGTKTSRAKTFLNRYSVSLIKSCSKSTVKTNKLVIYCNTQISKHGRNGNIKEAESIFHRMSSKTTVSYTAMLSAYAQNGQLTKARKMFDEMPQHNIASWNAMITAYMRNENRFNGIDEAYRLFLRMPERNAVSYAAMITGFVNVGRFDEAKRLYSETPLNWRDPVCSNALLNGYLKIGKLEEALHSF</sequence>
<dbReference type="InterPro" id="IPR011990">
    <property type="entry name" value="TPR-like_helical_dom_sf"/>
</dbReference>
<gene>
    <name evidence="3" type="ORF">Fot_40386</name>
</gene>
<feature type="repeat" description="PPR" evidence="2">
    <location>
        <begin position="152"/>
        <end position="186"/>
    </location>
</feature>
<comment type="caution">
    <text evidence="3">The sequence shown here is derived from an EMBL/GenBank/DDBJ whole genome shotgun (WGS) entry which is preliminary data.</text>
</comment>
<dbReference type="Pfam" id="PF01535">
    <property type="entry name" value="PPR"/>
    <property type="match status" value="5"/>
</dbReference>
<evidence type="ECO:0000313" key="3">
    <source>
        <dbReference type="EMBL" id="KAL2496629.1"/>
    </source>
</evidence>
<organism evidence="3 4">
    <name type="scientific">Forsythia ovata</name>
    <dbReference type="NCBI Taxonomy" id="205694"/>
    <lineage>
        <taxon>Eukaryota</taxon>
        <taxon>Viridiplantae</taxon>
        <taxon>Streptophyta</taxon>
        <taxon>Embryophyta</taxon>
        <taxon>Tracheophyta</taxon>
        <taxon>Spermatophyta</taxon>
        <taxon>Magnoliopsida</taxon>
        <taxon>eudicotyledons</taxon>
        <taxon>Gunneridae</taxon>
        <taxon>Pentapetalae</taxon>
        <taxon>asterids</taxon>
        <taxon>lamiids</taxon>
        <taxon>Lamiales</taxon>
        <taxon>Oleaceae</taxon>
        <taxon>Forsythieae</taxon>
        <taxon>Forsythia</taxon>
    </lineage>
</organism>
<protein>
    <submittedName>
        <fullName evidence="3">Pentatricopeptide repeat-containing protein</fullName>
    </submittedName>
</protein>
<evidence type="ECO:0000256" key="1">
    <source>
        <dbReference type="ARBA" id="ARBA00022737"/>
    </source>
</evidence>
<dbReference type="PROSITE" id="PS51375">
    <property type="entry name" value="PPR"/>
    <property type="match status" value="2"/>
</dbReference>
<evidence type="ECO:0000313" key="4">
    <source>
        <dbReference type="Proteomes" id="UP001604277"/>
    </source>
</evidence>
<dbReference type="PANTHER" id="PTHR47926:SF347">
    <property type="entry name" value="PENTATRICOPEPTIDE REPEAT-CONTAINING PROTEIN"/>
    <property type="match status" value="1"/>
</dbReference>
<dbReference type="NCBIfam" id="TIGR00756">
    <property type="entry name" value="PPR"/>
    <property type="match status" value="3"/>
</dbReference>
<keyword evidence="1" id="KW-0677">Repeat</keyword>
<dbReference type="InterPro" id="IPR002885">
    <property type="entry name" value="PPR_rpt"/>
</dbReference>
<dbReference type="PANTHER" id="PTHR47926">
    <property type="entry name" value="PENTATRICOPEPTIDE REPEAT-CONTAINING PROTEIN"/>
    <property type="match status" value="1"/>
</dbReference>
<dbReference type="SUPFAM" id="SSF81901">
    <property type="entry name" value="HCP-like"/>
    <property type="match status" value="1"/>
</dbReference>